<dbReference type="InterPro" id="IPR025836">
    <property type="entry name" value="Zn_knuckle_CX2CX4HX4C"/>
</dbReference>
<dbReference type="InterPro" id="IPR025558">
    <property type="entry name" value="DUF4283"/>
</dbReference>
<keyword evidence="7" id="KW-0695">RNA-directed DNA polymerase</keyword>
<dbReference type="Pfam" id="PF00078">
    <property type="entry name" value="RVT_1"/>
    <property type="match status" value="1"/>
</dbReference>
<evidence type="ECO:0000259" key="6">
    <source>
        <dbReference type="Pfam" id="PF14392"/>
    </source>
</evidence>
<feature type="domain" description="Zinc knuckle CX2CX4HX4C" evidence="6">
    <location>
        <begin position="1687"/>
        <end position="1734"/>
    </location>
</feature>
<dbReference type="Pfam" id="PF14111">
    <property type="entry name" value="DUF4283"/>
    <property type="match status" value="1"/>
</dbReference>
<evidence type="ECO:0000313" key="8">
    <source>
        <dbReference type="Proteomes" id="UP000694251"/>
    </source>
</evidence>
<feature type="domain" description="Endonuclease/exonuclease/phosphatase" evidence="4">
    <location>
        <begin position="371"/>
        <end position="559"/>
    </location>
</feature>
<reference evidence="7 8" key="1">
    <citation type="submission" date="2020-12" db="EMBL/GenBank/DDBJ databases">
        <title>Concerted genomic and epigenomic changes stabilize Arabidopsis allopolyploids.</title>
        <authorList>
            <person name="Chen Z."/>
        </authorList>
    </citation>
    <scope>NUCLEOTIDE SEQUENCE [LARGE SCALE GENOMIC DNA]</scope>
    <source>
        <strain evidence="7">As9502</strain>
        <tissue evidence="7">Leaf</tissue>
    </source>
</reference>
<feature type="transmembrane region" description="Helical" evidence="2">
    <location>
        <begin position="1277"/>
        <end position="1300"/>
    </location>
</feature>
<accession>A0A8T2FAK4</accession>
<feature type="region of interest" description="Disordered" evidence="1">
    <location>
        <begin position="1761"/>
        <end position="1860"/>
    </location>
</feature>
<keyword evidence="2" id="KW-1133">Transmembrane helix</keyword>
<evidence type="ECO:0000256" key="2">
    <source>
        <dbReference type="SAM" id="Phobius"/>
    </source>
</evidence>
<dbReference type="EMBL" id="JAEFBJ010000003">
    <property type="protein sequence ID" value="KAG7633127.1"/>
    <property type="molecule type" value="Genomic_DNA"/>
</dbReference>
<evidence type="ECO:0000313" key="7">
    <source>
        <dbReference type="EMBL" id="KAG7633127.1"/>
    </source>
</evidence>
<keyword evidence="2" id="KW-0812">Transmembrane</keyword>
<protein>
    <submittedName>
        <fullName evidence="7">Reverse transcriptase domain</fullName>
    </submittedName>
</protein>
<feature type="region of interest" description="Disordered" evidence="1">
    <location>
        <begin position="238"/>
        <end position="262"/>
    </location>
</feature>
<evidence type="ECO:0000259" key="5">
    <source>
        <dbReference type="Pfam" id="PF14111"/>
    </source>
</evidence>
<dbReference type="Proteomes" id="UP000694251">
    <property type="component" value="Chromosome 3"/>
</dbReference>
<feature type="transmembrane region" description="Helical" evidence="2">
    <location>
        <begin position="916"/>
        <end position="935"/>
    </location>
</feature>
<feature type="compositionally biased region" description="Basic residues" evidence="1">
    <location>
        <begin position="1844"/>
        <end position="1860"/>
    </location>
</feature>
<feature type="domain" description="Reverse transcriptase" evidence="3">
    <location>
        <begin position="813"/>
        <end position="930"/>
    </location>
</feature>
<keyword evidence="2" id="KW-0472">Membrane</keyword>
<gene>
    <name evidence="7" type="ORF">ISN44_As03g033370</name>
</gene>
<dbReference type="OrthoDB" id="1304385at2759"/>
<dbReference type="Pfam" id="PF14392">
    <property type="entry name" value="zf-CCHC_4"/>
    <property type="match status" value="2"/>
</dbReference>
<proteinExistence type="predicted"/>
<keyword evidence="8" id="KW-1185">Reference proteome</keyword>
<dbReference type="GO" id="GO:0003964">
    <property type="term" value="F:RNA-directed DNA polymerase activity"/>
    <property type="evidence" value="ECO:0007669"/>
    <property type="project" value="UniProtKB-KW"/>
</dbReference>
<dbReference type="PANTHER" id="PTHR31286:SF178">
    <property type="entry name" value="DUF4283 DOMAIN-CONTAINING PROTEIN"/>
    <property type="match status" value="1"/>
</dbReference>
<dbReference type="CDD" id="cd01650">
    <property type="entry name" value="RT_nLTR_like"/>
    <property type="match status" value="1"/>
</dbReference>
<dbReference type="PANTHER" id="PTHR31286">
    <property type="entry name" value="GLYCINE-RICH CELL WALL STRUCTURAL PROTEIN 1.8-LIKE"/>
    <property type="match status" value="1"/>
</dbReference>
<feature type="compositionally biased region" description="Low complexity" evidence="1">
    <location>
        <begin position="1775"/>
        <end position="1788"/>
    </location>
</feature>
<keyword evidence="7" id="KW-0548">Nucleotidyltransferase</keyword>
<name>A0A8T2FAK4_ARASU</name>
<organism evidence="7 8">
    <name type="scientific">Arabidopsis suecica</name>
    <name type="common">Swedish thale-cress</name>
    <name type="synonym">Cardaminopsis suecica</name>
    <dbReference type="NCBI Taxonomy" id="45249"/>
    <lineage>
        <taxon>Eukaryota</taxon>
        <taxon>Viridiplantae</taxon>
        <taxon>Streptophyta</taxon>
        <taxon>Embryophyta</taxon>
        <taxon>Tracheophyta</taxon>
        <taxon>Spermatophyta</taxon>
        <taxon>Magnoliopsida</taxon>
        <taxon>eudicotyledons</taxon>
        <taxon>Gunneridae</taxon>
        <taxon>Pentapetalae</taxon>
        <taxon>rosids</taxon>
        <taxon>malvids</taxon>
        <taxon>Brassicales</taxon>
        <taxon>Brassicaceae</taxon>
        <taxon>Camelineae</taxon>
        <taxon>Arabidopsis</taxon>
    </lineage>
</organism>
<sequence length="1878" mass="214960">MDFQLEKCLQGMTIKEEEDKPIILSNQPQFYATERNSRSIKGRFLNPDNQRMTKWILEMPRIWRLYDRVRGIALSRDHFQFIFNNEADLLEVLKTCVWTQDDWCVVMERWIEDPPLDYLGFLPVWIRLRNIPFNHYTQATIATIASRIGKIIEFPFEEEQAQSRDFVRVRVRLDVSKPLRNFKEVQTPTGSLVKIGIDYERIRKRCFHCQRLTHDKSNCPSNQPLETSAVLLEIAAPPPRSTKPISSENLSHLSQPPPPSSPKLLADAIKVSKAIISVPSSGNLLSDVISGSSTVVTPFVFSSGCCDVSSSGFTSPGVASGKKTRSWARKSKEKKVFGQGLELESSVDSVEAGLKRKCVEKGKGVRNPWTIRHLKEMRRSHFPDILFLMETKNSDDFIVQIHGWLAYDNFRTVAPDGLSGGLAIFWKSVLDVEILFADKNLIDLKISNTSKVWVISCVYGNPVSHLRPLVWKRISRIGVVRKELWCMIGDFNEILSNNEKRGGPLSVDSSFLPFRNLLATCDMSEVESSGNGFTWGRTRNNQWIQCKLDRCFGNPAWFSMFPTAHQWFLEKLDSDHKPVLVEFTQDKSFFREQFRFDKRWAEDPSFLHMLTKAWNHDSPDSSSSFNVRAEHCRQAILDWKNHFWEEEVYWRQRSTEKWLHDGDRNTGFFRACVNSTRSTNTLHSLIDNSGVDHFSEKEKGEVAIQFFTDLFKSSVPPDLMNLLGHFHPRVSSTMNADLCRLVTTTEIRKAAFSISGDSAPGPDGLTGFFFQQFWDLVKDQIISEVQGFFSTSILPVTWNHTKLCLIPKIPAPNRMTDLRPISLCSVLYKIISKILVNRLKRHLPNIISPTQATFVSERIITDNIMIAHEVVHSLHSHPEISKSSMLLKTDMSKAYDRLEWPFLEGILQVMGFAPLWISWIMGCVTSVTFSVLINGHPYGFIKPERDDSLFLCQASKTQCEEVLHCLHTYELMSGQQINLAKSAITFGSKVTEDLKDWIKNRTNIQLEGGTGKYLGLPECLCGSKQQLLGFIKDRLQSKLSGWYAKTLSQSGKEVLLKSVAMAVPALLAKQAWRLLYDPHCLFSRFLRSKYYSKTSFLLSKFGSRPSYGWRSILFGKDLLLKGLKWVIGDGQDTLVWIDKWIFDDLARRPIGLHSLMNICLRVSDLIDPSSGLWNISLLRHLFHQDDVFRILSTKPLLAKKDSYCWAGNRSGIYSATSGYDLIFNMENKEKFVEPVNTPFLFSVLAECWKVKTAPKIQRRRQLIIFYFYVPMQDRSGLLLIFLLLLVVFGDSVVGNFKYLFSLGRNVHLPSEVRRVFPWIVWILWKNRSKMLFDESLYPQDLLVRKAYEDSAAWFAAQSLNITESPSPIQHQNHWSPPLWSEVKCNIGFSWSKKQCLSGASWVVRDAMGNVLLHCRRSYAQVASVFEAKVRSWEWALESMHNLKFENVLFGASTHEIIQALHKPVKWPSLLGHIFPLIQLSRLHSRWMMVFGPIQSNIGASRIAASVISGYRLSSYVAQGPPRWLKFLFDQEIFTVASLSHMTCDESSVPTHQYMVLGRDDLELFVPQAAYACIVAGNRLSIIARPLNSHAQHLRRVLRALPRSWVMLRGPWLFNQWFVALQRWEDFPHADFLTYIDLWVQVRGIPVLYVSSMTVRFITSTLGPIMGLDFDDETSSQIAFIRVKVRISISDQLRFFRRVHFESREEAMIGFEYERLHRICSNCCRITHDVDHCPYLAPQGNDHNEAIPVAENEAEVLPVWAEDEGSNNPTPPPPAYHSSSSAISSHRPISQPPSPASPIFDLNEPAEEHHQSCIPTLSPKSLSDESTTPSALHNKGRYEIGEGSKRRKGKHLAITPAKKKKQYRKDYGVWFYSDSDNTP</sequence>
<evidence type="ECO:0000259" key="4">
    <source>
        <dbReference type="Pfam" id="PF03372"/>
    </source>
</evidence>
<feature type="domain" description="DUF4283" evidence="5">
    <location>
        <begin position="33"/>
        <end position="111"/>
    </location>
</feature>
<dbReference type="InterPro" id="IPR040256">
    <property type="entry name" value="At4g02000-like"/>
</dbReference>
<comment type="caution">
    <text evidence="7">The sequence shown here is derived from an EMBL/GenBank/DDBJ whole genome shotgun (WGS) entry which is preliminary data.</text>
</comment>
<dbReference type="InterPro" id="IPR005135">
    <property type="entry name" value="Endo/exonuclease/phosphatase"/>
</dbReference>
<feature type="domain" description="Zinc knuckle CX2CX4HX4C" evidence="6">
    <location>
        <begin position="173"/>
        <end position="220"/>
    </location>
</feature>
<dbReference type="Pfam" id="PF03372">
    <property type="entry name" value="Exo_endo_phos"/>
    <property type="match status" value="1"/>
</dbReference>
<keyword evidence="7" id="KW-0808">Transferase</keyword>
<dbReference type="InterPro" id="IPR000477">
    <property type="entry name" value="RT_dom"/>
</dbReference>
<evidence type="ECO:0000259" key="3">
    <source>
        <dbReference type="Pfam" id="PF00078"/>
    </source>
</evidence>
<feature type="compositionally biased region" description="Polar residues" evidence="1">
    <location>
        <begin position="1812"/>
        <end position="1830"/>
    </location>
</feature>
<evidence type="ECO:0000256" key="1">
    <source>
        <dbReference type="SAM" id="MobiDB-lite"/>
    </source>
</evidence>